<keyword evidence="6" id="KW-0633">Potassium transport</keyword>
<gene>
    <name evidence="14" type="ORF">HP397_05200</name>
</gene>
<dbReference type="Pfam" id="PF02386">
    <property type="entry name" value="TrkH"/>
    <property type="match status" value="1"/>
</dbReference>
<evidence type="ECO:0000256" key="12">
    <source>
        <dbReference type="PIRSR" id="PIRSR006247-1"/>
    </source>
</evidence>
<evidence type="ECO:0000256" key="3">
    <source>
        <dbReference type="ARBA" id="ARBA00022448"/>
    </source>
</evidence>
<evidence type="ECO:0000256" key="11">
    <source>
        <dbReference type="ARBA" id="ARBA00023136"/>
    </source>
</evidence>
<feature type="transmembrane region" description="Helical" evidence="13">
    <location>
        <begin position="180"/>
        <end position="198"/>
    </location>
</feature>
<feature type="transmembrane region" description="Helical" evidence="13">
    <location>
        <begin position="12"/>
        <end position="31"/>
    </location>
</feature>
<feature type="binding site" evidence="12">
    <location>
        <position position="218"/>
    </location>
    <ligand>
        <name>K(+)</name>
        <dbReference type="ChEBI" id="CHEBI:29103"/>
    </ligand>
</feature>
<name>A0A7Z0PG85_9FUSO</name>
<dbReference type="RefSeq" id="WP_180136241.1">
    <property type="nucleotide sequence ID" value="NZ_JABMKT010000025.1"/>
</dbReference>
<evidence type="ECO:0000256" key="4">
    <source>
        <dbReference type="ARBA" id="ARBA00022475"/>
    </source>
</evidence>
<keyword evidence="3" id="KW-0813">Transport</keyword>
<feature type="transmembrane region" description="Helical" evidence="13">
    <location>
        <begin position="37"/>
        <end position="56"/>
    </location>
</feature>
<dbReference type="GO" id="GO:0005886">
    <property type="term" value="C:plasma membrane"/>
    <property type="evidence" value="ECO:0007669"/>
    <property type="project" value="UniProtKB-SubCell"/>
</dbReference>
<feature type="transmembrane region" description="Helical" evidence="13">
    <location>
        <begin position="234"/>
        <end position="258"/>
    </location>
</feature>
<feature type="transmembrane region" description="Helical" evidence="13">
    <location>
        <begin position="391"/>
        <end position="411"/>
    </location>
</feature>
<dbReference type="InterPro" id="IPR004772">
    <property type="entry name" value="TrkH"/>
</dbReference>
<keyword evidence="7 13" id="KW-0812">Transmembrane</keyword>
<dbReference type="EMBL" id="JABMKT010000025">
    <property type="protein sequence ID" value="NYV28201.1"/>
    <property type="molecule type" value="Genomic_DNA"/>
</dbReference>
<dbReference type="AlphaFoldDB" id="A0A7Z0PG85"/>
<feature type="transmembrane region" description="Helical" evidence="13">
    <location>
        <begin position="131"/>
        <end position="150"/>
    </location>
</feature>
<keyword evidence="4" id="KW-1003">Cell membrane</keyword>
<keyword evidence="12" id="KW-0479">Metal-binding</keyword>
<keyword evidence="10" id="KW-0406">Ion transport</keyword>
<organism evidence="14 15">
    <name type="scientific">Streptobacillus felis</name>
    <dbReference type="NCBI Taxonomy" id="1384509"/>
    <lineage>
        <taxon>Bacteria</taxon>
        <taxon>Fusobacteriati</taxon>
        <taxon>Fusobacteriota</taxon>
        <taxon>Fusobacteriia</taxon>
        <taxon>Fusobacteriales</taxon>
        <taxon>Leptotrichiaceae</taxon>
        <taxon>Streptobacillus</taxon>
    </lineage>
</organism>
<dbReference type="GO" id="GO:0015379">
    <property type="term" value="F:potassium:chloride symporter activity"/>
    <property type="evidence" value="ECO:0007669"/>
    <property type="project" value="InterPro"/>
</dbReference>
<keyword evidence="11 13" id="KW-0472">Membrane</keyword>
<feature type="binding site" evidence="12">
    <location>
        <position position="110"/>
    </location>
    <ligand>
        <name>K(+)</name>
        <dbReference type="ChEBI" id="CHEBI:29103"/>
    </ligand>
</feature>
<evidence type="ECO:0000256" key="8">
    <source>
        <dbReference type="ARBA" id="ARBA00022958"/>
    </source>
</evidence>
<sequence length="485" mass="54238">MNKKFMINIISKIVMIEGILLILPALVGFYYKEKDAFLFLALSIIVTLVTFLLSKIKPEHHKFYTKESLLIISFIWILWSLIGAIPLYVLSYTPKYIDAFFEIVSGFTTTGSTILTDIEVLSKSMLFWRSFTHWIGGMGVLVFVLAVIPLTDGSAMHLLRAEVPGPTVGKLVPKAKKTAMILYGIYFMLTLVEVILLMLGKMSLYEAMLHAFSTAGTGGFSTRNASIAAFNSAYIEYVISIFMLLFGINFNIYFYLLIRNFTYVFKNEELRYYIGIIIFAVATITFNIKNSFDTIEQAFRAALFQVSAIITTTGFVTQDFNLWPSYSKILLVLLMIMGACAGSTGGGIKVSRVLILFKEIKLSIKKLINPRIVNLLSIDNKKIELDVRHGTLIFIILYCLICVLSIMLISLNNFDFETTVTAVLTTLGNTGPGLGAVGPVENFAKFSSFSKIILSINMLVGRLEILPVVFLFSPSIWKSVRSSNK</sequence>
<keyword evidence="9 13" id="KW-1133">Transmembrane helix</keyword>
<proteinExistence type="inferred from homology"/>
<comment type="caution">
    <text evidence="14">The sequence shown here is derived from an EMBL/GenBank/DDBJ whole genome shotgun (WGS) entry which is preliminary data.</text>
</comment>
<dbReference type="PANTHER" id="PTHR32024:SF2">
    <property type="entry name" value="TRK SYSTEM POTASSIUM UPTAKE PROTEIN TRKG-RELATED"/>
    <property type="match status" value="1"/>
</dbReference>
<dbReference type="PANTHER" id="PTHR32024">
    <property type="entry name" value="TRK SYSTEM POTASSIUM UPTAKE PROTEIN TRKG-RELATED"/>
    <property type="match status" value="1"/>
</dbReference>
<feature type="transmembrane region" description="Helical" evidence="13">
    <location>
        <begin position="68"/>
        <end position="90"/>
    </location>
</feature>
<evidence type="ECO:0000256" key="5">
    <source>
        <dbReference type="ARBA" id="ARBA00022519"/>
    </source>
</evidence>
<evidence type="ECO:0000256" key="9">
    <source>
        <dbReference type="ARBA" id="ARBA00022989"/>
    </source>
</evidence>
<evidence type="ECO:0000256" key="1">
    <source>
        <dbReference type="ARBA" id="ARBA00004429"/>
    </source>
</evidence>
<dbReference type="PIRSF" id="PIRSF006247">
    <property type="entry name" value="TrkH"/>
    <property type="match status" value="1"/>
</dbReference>
<feature type="transmembrane region" description="Helical" evidence="13">
    <location>
        <begin position="452"/>
        <end position="472"/>
    </location>
</feature>
<evidence type="ECO:0000256" key="13">
    <source>
        <dbReference type="SAM" id="Phobius"/>
    </source>
</evidence>
<keyword evidence="8 12" id="KW-0630">Potassium</keyword>
<accession>A0A7Z0PG85</accession>
<feature type="binding site" evidence="12">
    <location>
        <position position="429"/>
    </location>
    <ligand>
        <name>K(+)</name>
        <dbReference type="ChEBI" id="CHEBI:29103"/>
    </ligand>
</feature>
<feature type="binding site" evidence="12">
    <location>
        <position position="109"/>
    </location>
    <ligand>
        <name>K(+)</name>
        <dbReference type="ChEBI" id="CHEBI:29103"/>
    </ligand>
</feature>
<feature type="transmembrane region" description="Helical" evidence="13">
    <location>
        <begin position="329"/>
        <end position="357"/>
    </location>
</feature>
<dbReference type="Proteomes" id="UP000526184">
    <property type="component" value="Unassembled WGS sequence"/>
</dbReference>
<comment type="similarity">
    <text evidence="2">Belongs to the TrkH potassium transport family.</text>
</comment>
<comment type="subcellular location">
    <subcellularLocation>
        <location evidence="1">Cell inner membrane</location>
        <topology evidence="1">Multi-pass membrane protein</topology>
    </subcellularLocation>
</comment>
<evidence type="ECO:0000313" key="15">
    <source>
        <dbReference type="Proteomes" id="UP000526184"/>
    </source>
</evidence>
<evidence type="ECO:0000256" key="10">
    <source>
        <dbReference type="ARBA" id="ARBA00023065"/>
    </source>
</evidence>
<dbReference type="GO" id="GO:0046872">
    <property type="term" value="F:metal ion binding"/>
    <property type="evidence" value="ECO:0007669"/>
    <property type="project" value="UniProtKB-KW"/>
</dbReference>
<evidence type="ECO:0000256" key="7">
    <source>
        <dbReference type="ARBA" id="ARBA00022692"/>
    </source>
</evidence>
<feature type="binding site" evidence="12">
    <location>
        <position position="312"/>
    </location>
    <ligand>
        <name>K(+)</name>
        <dbReference type="ChEBI" id="CHEBI:29103"/>
    </ligand>
</feature>
<keyword evidence="15" id="KW-1185">Reference proteome</keyword>
<keyword evidence="5" id="KW-0997">Cell inner membrane</keyword>
<dbReference type="InterPro" id="IPR003445">
    <property type="entry name" value="Cat_transpt"/>
</dbReference>
<evidence type="ECO:0000313" key="14">
    <source>
        <dbReference type="EMBL" id="NYV28201.1"/>
    </source>
</evidence>
<feature type="binding site" evidence="12">
    <location>
        <position position="313"/>
    </location>
    <ligand>
        <name>K(+)</name>
        <dbReference type="ChEBI" id="CHEBI:29103"/>
    </ligand>
</feature>
<evidence type="ECO:0000256" key="6">
    <source>
        <dbReference type="ARBA" id="ARBA00022538"/>
    </source>
</evidence>
<reference evidence="14 15" key="1">
    <citation type="submission" date="2020-05" db="EMBL/GenBank/DDBJ databases">
        <title>Streptobacillus felis strain LHL191014123.</title>
        <authorList>
            <person name="Fawzy A."/>
            <person name="Rau J."/>
            <person name="Risse K."/>
            <person name="Schauerte N."/>
            <person name="Geiger C."/>
            <person name="Blom J."/>
            <person name="Imirzalioglu C."/>
            <person name="Falgenhauer J."/>
            <person name="Bach A."/>
            <person name="Herden C."/>
            <person name="Eisenberg T."/>
        </authorList>
    </citation>
    <scope>NUCLEOTIDE SEQUENCE [LARGE SCALE GENOMIC DNA]</scope>
    <source>
        <strain evidence="14 15">LHL191014123</strain>
    </source>
</reference>
<protein>
    <submittedName>
        <fullName evidence="14">TrkH family potassium uptake protein</fullName>
    </submittedName>
</protein>
<feature type="transmembrane region" description="Helical" evidence="13">
    <location>
        <begin position="270"/>
        <end position="286"/>
    </location>
</feature>
<evidence type="ECO:0000256" key="2">
    <source>
        <dbReference type="ARBA" id="ARBA00009137"/>
    </source>
</evidence>